<gene>
    <name evidence="1" type="ORF">U6N30_06650</name>
</gene>
<dbReference type="Gene3D" id="3.20.20.30">
    <property type="entry name" value="Luciferase-like domain"/>
    <property type="match status" value="1"/>
</dbReference>
<dbReference type="RefSeq" id="WP_324276650.1">
    <property type="nucleotide sequence ID" value="NZ_CP141261.1"/>
</dbReference>
<sequence length="141" mass="15581">MSSTLLVEDTGVPFDELQAEQIARYQTAWAQTGWQREPRVSVSRSVLPIVSDEDRAYFGGERSSEDQVGILEGVRARFGKSYVGEPDALAEDLAKDAAVQEADTLLITVPNMLGVDYNARLLENVVRHVAPAIGWVHPDQR</sequence>
<keyword evidence="2" id="KW-1185">Reference proteome</keyword>
<evidence type="ECO:0000313" key="2">
    <source>
        <dbReference type="Proteomes" id="UP001324287"/>
    </source>
</evidence>
<evidence type="ECO:0000313" key="1">
    <source>
        <dbReference type="EMBL" id="WRL65326.1"/>
    </source>
</evidence>
<organism evidence="1 2">
    <name type="scientific">Blastococcus brunescens</name>
    <dbReference type="NCBI Taxonomy" id="1564165"/>
    <lineage>
        <taxon>Bacteria</taxon>
        <taxon>Bacillati</taxon>
        <taxon>Actinomycetota</taxon>
        <taxon>Actinomycetes</taxon>
        <taxon>Geodermatophilales</taxon>
        <taxon>Geodermatophilaceae</taxon>
        <taxon>Blastococcus</taxon>
    </lineage>
</organism>
<dbReference type="EMBL" id="CP141261">
    <property type="protein sequence ID" value="WRL65326.1"/>
    <property type="molecule type" value="Genomic_DNA"/>
</dbReference>
<proteinExistence type="predicted"/>
<dbReference type="SUPFAM" id="SSF51679">
    <property type="entry name" value="Bacterial luciferase-like"/>
    <property type="match status" value="1"/>
</dbReference>
<protein>
    <submittedName>
        <fullName evidence="1">Uncharacterized protein</fullName>
    </submittedName>
</protein>
<dbReference type="Proteomes" id="UP001324287">
    <property type="component" value="Chromosome"/>
</dbReference>
<accession>A0ABZ1B6J5</accession>
<reference evidence="1 2" key="1">
    <citation type="submission" date="2023-12" db="EMBL/GenBank/DDBJ databases">
        <title>Blastococcus brunescens sp. nov., an actonobacterium isolated from sandstone collected in sahara desert.</title>
        <authorList>
            <person name="Gtari M."/>
            <person name="Ghodhbane F."/>
        </authorList>
    </citation>
    <scope>NUCLEOTIDE SEQUENCE [LARGE SCALE GENOMIC DNA]</scope>
    <source>
        <strain evidence="1 2">BMG 8361</strain>
    </source>
</reference>
<name>A0ABZ1B6J5_9ACTN</name>
<dbReference type="InterPro" id="IPR036661">
    <property type="entry name" value="Luciferase-like_sf"/>
</dbReference>